<keyword evidence="3" id="KW-1185">Reference proteome</keyword>
<name>G9YJ79_9FIRM</name>
<reference evidence="2 3" key="1">
    <citation type="submission" date="2011-08" db="EMBL/GenBank/DDBJ databases">
        <authorList>
            <person name="Weinstock G."/>
            <person name="Sodergren E."/>
            <person name="Clifton S."/>
            <person name="Fulton L."/>
            <person name="Fulton B."/>
            <person name="Courtney L."/>
            <person name="Fronick C."/>
            <person name="Harrison M."/>
            <person name="Strong C."/>
            <person name="Farmer C."/>
            <person name="Delahaunty K."/>
            <person name="Markovic C."/>
            <person name="Hall O."/>
            <person name="Minx P."/>
            <person name="Tomlinson C."/>
            <person name="Mitreva M."/>
            <person name="Hou S."/>
            <person name="Chen J."/>
            <person name="Wollam A."/>
            <person name="Pepin K.H."/>
            <person name="Johnson M."/>
            <person name="Bhonagiri V."/>
            <person name="Zhang X."/>
            <person name="Suruliraj S."/>
            <person name="Warren W."/>
            <person name="Chinwalla A."/>
            <person name="Mardis E.R."/>
            <person name="Wilson R.K."/>
        </authorList>
    </citation>
    <scope>NUCLEOTIDE SEQUENCE [LARGE SCALE GENOMIC DNA]</scope>
    <source>
        <strain evidence="2 3">F0357</strain>
    </source>
</reference>
<organism evidence="2 3">
    <name type="scientific">Anaeroglobus geminatus F0357</name>
    <dbReference type="NCBI Taxonomy" id="861450"/>
    <lineage>
        <taxon>Bacteria</taxon>
        <taxon>Bacillati</taxon>
        <taxon>Bacillota</taxon>
        <taxon>Negativicutes</taxon>
        <taxon>Veillonellales</taxon>
        <taxon>Veillonellaceae</taxon>
        <taxon>Anaeroglobus</taxon>
    </lineage>
</organism>
<dbReference type="GO" id="GO:0032259">
    <property type="term" value="P:methylation"/>
    <property type="evidence" value="ECO:0007669"/>
    <property type="project" value="UniProtKB-KW"/>
</dbReference>
<accession>G9YJ79</accession>
<proteinExistence type="predicted"/>
<dbReference type="InterPro" id="IPR013216">
    <property type="entry name" value="Methyltransf_11"/>
</dbReference>
<sequence length="204" mass="23357">MKWRLLNQFGCPKGAWGRFIIRGMNIGHRRLWDWCLEQVRIDENCRLLDVGCGGGRMIRSLLDRYPSLRVDAVDVSAEAVAYSRKENRRYLGSRCRIEQSGAESLPYDDNSFDLVTTFESLYFWQDIRKGFAEIYRVLKDGGRLVIGLEAADPSDKTWSSRIEAMTIYAPQELRTHLLDCGFSSVRTEPAEPVKGGRLCVVARK</sequence>
<dbReference type="eggNOG" id="COG2226">
    <property type="taxonomic scope" value="Bacteria"/>
</dbReference>
<keyword evidence="2" id="KW-0808">Transferase</keyword>
<gene>
    <name evidence="2" type="ORF">HMPREF0080_01723</name>
</gene>
<dbReference type="GO" id="GO:0008757">
    <property type="term" value="F:S-adenosylmethionine-dependent methyltransferase activity"/>
    <property type="evidence" value="ECO:0007669"/>
    <property type="project" value="InterPro"/>
</dbReference>
<dbReference type="STRING" id="861450.HMPREF0080_01723"/>
<keyword evidence="2" id="KW-0489">Methyltransferase</keyword>
<dbReference type="PANTHER" id="PTHR43591">
    <property type="entry name" value="METHYLTRANSFERASE"/>
    <property type="match status" value="1"/>
</dbReference>
<evidence type="ECO:0000313" key="3">
    <source>
        <dbReference type="Proteomes" id="UP000005481"/>
    </source>
</evidence>
<evidence type="ECO:0000313" key="2">
    <source>
        <dbReference type="EMBL" id="EHM38787.1"/>
    </source>
</evidence>
<dbReference type="PATRIC" id="fig|861450.3.peg.1593"/>
<protein>
    <submittedName>
        <fullName evidence="2">Methyltransferase domain protein</fullName>
    </submittedName>
</protein>
<dbReference type="RefSeq" id="WP_006790693.1">
    <property type="nucleotide sequence ID" value="NZ_JH417605.1"/>
</dbReference>
<dbReference type="Proteomes" id="UP000005481">
    <property type="component" value="Unassembled WGS sequence"/>
</dbReference>
<dbReference type="SUPFAM" id="SSF53335">
    <property type="entry name" value="S-adenosyl-L-methionine-dependent methyltransferases"/>
    <property type="match status" value="1"/>
</dbReference>
<dbReference type="Gene3D" id="3.40.50.150">
    <property type="entry name" value="Vaccinia Virus protein VP39"/>
    <property type="match status" value="1"/>
</dbReference>
<comment type="caution">
    <text evidence="2">The sequence shown here is derived from an EMBL/GenBank/DDBJ whole genome shotgun (WGS) entry which is preliminary data.</text>
</comment>
<dbReference type="AlphaFoldDB" id="G9YJ79"/>
<feature type="domain" description="Methyltransferase type 11" evidence="1">
    <location>
        <begin position="48"/>
        <end position="146"/>
    </location>
</feature>
<dbReference type="OrthoDB" id="9772751at2"/>
<dbReference type="EMBL" id="AGCJ01000075">
    <property type="protein sequence ID" value="EHM38787.1"/>
    <property type="molecule type" value="Genomic_DNA"/>
</dbReference>
<dbReference type="CDD" id="cd02440">
    <property type="entry name" value="AdoMet_MTases"/>
    <property type="match status" value="1"/>
</dbReference>
<evidence type="ECO:0000259" key="1">
    <source>
        <dbReference type="Pfam" id="PF08241"/>
    </source>
</evidence>
<dbReference type="Pfam" id="PF08241">
    <property type="entry name" value="Methyltransf_11"/>
    <property type="match status" value="1"/>
</dbReference>
<dbReference type="InterPro" id="IPR029063">
    <property type="entry name" value="SAM-dependent_MTases_sf"/>
</dbReference>
<dbReference type="HOGENOM" id="CLU_081534_1_1_9"/>